<name>A0A0V1H9S0_9BILA</name>
<dbReference type="Proteomes" id="UP000055024">
    <property type="component" value="Unassembled WGS sequence"/>
</dbReference>
<dbReference type="EMBL" id="JYDP01000104">
    <property type="protein sequence ID" value="KRZ07303.1"/>
    <property type="molecule type" value="Genomic_DNA"/>
</dbReference>
<protein>
    <submittedName>
        <fullName evidence="1">Uncharacterized protein</fullName>
    </submittedName>
</protein>
<proteinExistence type="predicted"/>
<dbReference type="OrthoDB" id="10398703at2759"/>
<organism evidence="1 2">
    <name type="scientific">Trichinella zimbabwensis</name>
    <dbReference type="NCBI Taxonomy" id="268475"/>
    <lineage>
        <taxon>Eukaryota</taxon>
        <taxon>Metazoa</taxon>
        <taxon>Ecdysozoa</taxon>
        <taxon>Nematoda</taxon>
        <taxon>Enoplea</taxon>
        <taxon>Dorylaimia</taxon>
        <taxon>Trichinellida</taxon>
        <taxon>Trichinellidae</taxon>
        <taxon>Trichinella</taxon>
    </lineage>
</organism>
<gene>
    <name evidence="1" type="ORF">T11_18197</name>
</gene>
<sequence>MKVNVIVSNYKHEDIRIKVASSTGKPMSIAKPNLLCHQVMAKKQNNIIARVLELFLWLSGSIIDGGYDRLGRIVKSDGISYGKRLDYLLTGPNCLHGRRFGHLRSFAFLRSAFRVASARPSASAQSLRDFHQRSNGQRLPDSRSAFQTIEEERLTI</sequence>
<evidence type="ECO:0000313" key="1">
    <source>
        <dbReference type="EMBL" id="KRZ07303.1"/>
    </source>
</evidence>
<evidence type="ECO:0000313" key="2">
    <source>
        <dbReference type="Proteomes" id="UP000055024"/>
    </source>
</evidence>
<dbReference type="AlphaFoldDB" id="A0A0V1H9S0"/>
<keyword evidence="2" id="KW-1185">Reference proteome</keyword>
<comment type="caution">
    <text evidence="1">The sequence shown here is derived from an EMBL/GenBank/DDBJ whole genome shotgun (WGS) entry which is preliminary data.</text>
</comment>
<reference evidence="1 2" key="1">
    <citation type="submission" date="2015-01" db="EMBL/GenBank/DDBJ databases">
        <title>Evolution of Trichinella species and genotypes.</title>
        <authorList>
            <person name="Korhonen P.K."/>
            <person name="Edoardo P."/>
            <person name="Giuseppe L.R."/>
            <person name="Gasser R.B."/>
        </authorList>
    </citation>
    <scope>NUCLEOTIDE SEQUENCE [LARGE SCALE GENOMIC DNA]</scope>
    <source>
        <strain evidence="1">ISS1029</strain>
    </source>
</reference>
<accession>A0A0V1H9S0</accession>